<proteinExistence type="predicted"/>
<organism evidence="1 2">
    <name type="scientific">Candidatus Reidiella endopervernicosa</name>
    <dbReference type="NCBI Taxonomy" id="2738883"/>
    <lineage>
        <taxon>Bacteria</taxon>
        <taxon>Pseudomonadati</taxon>
        <taxon>Pseudomonadota</taxon>
        <taxon>Gammaproteobacteria</taxon>
        <taxon>Candidatus Reidiella</taxon>
    </lineage>
</organism>
<name>A0A6N0HZL7_9GAMM</name>
<evidence type="ECO:0000313" key="1">
    <source>
        <dbReference type="EMBL" id="QKQ27798.1"/>
    </source>
</evidence>
<sequence>MVRSFSYEVEVEGVSPPAPVLMPRRTAAGTQLPERGSGIHDTIWELREQPKRLVVRGPTVRAQGVSPFAQGDD</sequence>
<dbReference type="EMBL" id="CP054491">
    <property type="protein sequence ID" value="QKQ27798.1"/>
    <property type="molecule type" value="Genomic_DNA"/>
</dbReference>
<dbReference type="Proteomes" id="UP000509658">
    <property type="component" value="Chromosome"/>
</dbReference>
<protein>
    <submittedName>
        <fullName evidence="1">Uncharacterized protein</fullName>
    </submittedName>
</protein>
<dbReference type="RefSeq" id="WP_174673578.1">
    <property type="nucleotide sequence ID" value="NZ_CP054491.1"/>
</dbReference>
<dbReference type="AlphaFoldDB" id="A0A6N0HZL7"/>
<reference evidence="1 2" key="1">
    <citation type="submission" date="2020-05" db="EMBL/GenBank/DDBJ databases">
        <title>Horizontal transmission and recombination maintain forever young bacterial symbiont genomes.</title>
        <authorList>
            <person name="Russell S.L."/>
            <person name="Pepper-Tunick E."/>
            <person name="Svedberg J."/>
            <person name="Byrne A."/>
            <person name="Ruelas Castillo J."/>
            <person name="Vollmers C."/>
            <person name="Beinart R.A."/>
            <person name="Corbett-Detig R."/>
        </authorList>
    </citation>
    <scope>NUCLEOTIDE SEQUENCE [LARGE SCALE GENOMIC DNA]</scope>
    <source>
        <strain evidence="1">Santa_Monica_outfall</strain>
    </source>
</reference>
<evidence type="ECO:0000313" key="2">
    <source>
        <dbReference type="Proteomes" id="UP000509658"/>
    </source>
</evidence>
<dbReference type="KEGG" id="rev:HUE57_17055"/>
<accession>A0A6N0HZL7</accession>
<keyword evidence="2" id="KW-1185">Reference proteome</keyword>
<gene>
    <name evidence="1" type="ORF">HUE57_17055</name>
</gene>